<evidence type="ECO:0000313" key="2">
    <source>
        <dbReference type="EMBL" id="TFK54388.1"/>
    </source>
</evidence>
<proteinExistence type="predicted"/>
<feature type="region of interest" description="Disordered" evidence="1">
    <location>
        <begin position="28"/>
        <end position="72"/>
    </location>
</feature>
<feature type="compositionally biased region" description="Polar residues" evidence="1">
    <location>
        <begin position="46"/>
        <end position="58"/>
    </location>
</feature>
<dbReference type="OrthoDB" id="2803783at2759"/>
<sequence>MVLFFQQFTHSPRHTHISTLSKSTLCSRLDSTNPRKRKAGAAEADSTPSQSGRQSSEPLPTAAAGLSSPSKMPGVKWGELKSGCPDWVHNALDWFRGMEEQVEGWHGTVKHWVLLEDLMGHPDVKDHAHWLPAAKCVEEIHCWNSVGKPWDKKLMPKIADLKKYKKSWREWWVSMQPDWHVQLGKWPLDRELSHDDDWAILRRAGPNGVFGTLMSLLWWFYALQEGQQFDQEGEQFMEAFDDVDWVIRRMIEGLYNDKSALRACLDSQRA</sequence>
<dbReference type="AlphaFoldDB" id="A0A5C3NEC2"/>
<evidence type="ECO:0000313" key="3">
    <source>
        <dbReference type="Proteomes" id="UP000305948"/>
    </source>
</evidence>
<gene>
    <name evidence="2" type="ORF">OE88DRAFT_1733049</name>
</gene>
<organism evidence="2 3">
    <name type="scientific">Heliocybe sulcata</name>
    <dbReference type="NCBI Taxonomy" id="5364"/>
    <lineage>
        <taxon>Eukaryota</taxon>
        <taxon>Fungi</taxon>
        <taxon>Dikarya</taxon>
        <taxon>Basidiomycota</taxon>
        <taxon>Agaricomycotina</taxon>
        <taxon>Agaricomycetes</taxon>
        <taxon>Gloeophyllales</taxon>
        <taxon>Gloeophyllaceae</taxon>
        <taxon>Heliocybe</taxon>
    </lineage>
</organism>
<reference evidence="2 3" key="1">
    <citation type="journal article" date="2019" name="Nat. Ecol. Evol.">
        <title>Megaphylogeny resolves global patterns of mushroom evolution.</title>
        <authorList>
            <person name="Varga T."/>
            <person name="Krizsan K."/>
            <person name="Foldi C."/>
            <person name="Dima B."/>
            <person name="Sanchez-Garcia M."/>
            <person name="Sanchez-Ramirez S."/>
            <person name="Szollosi G.J."/>
            <person name="Szarkandi J.G."/>
            <person name="Papp V."/>
            <person name="Albert L."/>
            <person name="Andreopoulos W."/>
            <person name="Angelini C."/>
            <person name="Antonin V."/>
            <person name="Barry K.W."/>
            <person name="Bougher N.L."/>
            <person name="Buchanan P."/>
            <person name="Buyck B."/>
            <person name="Bense V."/>
            <person name="Catcheside P."/>
            <person name="Chovatia M."/>
            <person name="Cooper J."/>
            <person name="Damon W."/>
            <person name="Desjardin D."/>
            <person name="Finy P."/>
            <person name="Geml J."/>
            <person name="Haridas S."/>
            <person name="Hughes K."/>
            <person name="Justo A."/>
            <person name="Karasinski D."/>
            <person name="Kautmanova I."/>
            <person name="Kiss B."/>
            <person name="Kocsube S."/>
            <person name="Kotiranta H."/>
            <person name="LaButti K.M."/>
            <person name="Lechner B.E."/>
            <person name="Liimatainen K."/>
            <person name="Lipzen A."/>
            <person name="Lukacs Z."/>
            <person name="Mihaltcheva S."/>
            <person name="Morgado L.N."/>
            <person name="Niskanen T."/>
            <person name="Noordeloos M.E."/>
            <person name="Ohm R.A."/>
            <person name="Ortiz-Santana B."/>
            <person name="Ovrebo C."/>
            <person name="Racz N."/>
            <person name="Riley R."/>
            <person name="Savchenko A."/>
            <person name="Shiryaev A."/>
            <person name="Soop K."/>
            <person name="Spirin V."/>
            <person name="Szebenyi C."/>
            <person name="Tomsovsky M."/>
            <person name="Tulloss R.E."/>
            <person name="Uehling J."/>
            <person name="Grigoriev I.V."/>
            <person name="Vagvolgyi C."/>
            <person name="Papp T."/>
            <person name="Martin F.M."/>
            <person name="Miettinen O."/>
            <person name="Hibbett D.S."/>
            <person name="Nagy L.G."/>
        </authorList>
    </citation>
    <scope>NUCLEOTIDE SEQUENCE [LARGE SCALE GENOMIC DNA]</scope>
    <source>
        <strain evidence="2 3">OMC1185</strain>
    </source>
</reference>
<dbReference type="EMBL" id="ML213506">
    <property type="protein sequence ID" value="TFK54388.1"/>
    <property type="molecule type" value="Genomic_DNA"/>
</dbReference>
<name>A0A5C3NEC2_9AGAM</name>
<evidence type="ECO:0000256" key="1">
    <source>
        <dbReference type="SAM" id="MobiDB-lite"/>
    </source>
</evidence>
<protein>
    <submittedName>
        <fullName evidence="2">Uncharacterized protein</fullName>
    </submittedName>
</protein>
<keyword evidence="3" id="KW-1185">Reference proteome</keyword>
<accession>A0A5C3NEC2</accession>
<dbReference type="Proteomes" id="UP000305948">
    <property type="component" value="Unassembled WGS sequence"/>
</dbReference>
<dbReference type="STRING" id="5364.A0A5C3NEC2"/>